<dbReference type="Gene3D" id="1.10.760.10">
    <property type="entry name" value="Cytochrome c-like domain"/>
    <property type="match status" value="1"/>
</dbReference>
<feature type="transmembrane region" description="Helical" evidence="5">
    <location>
        <begin position="37"/>
        <end position="57"/>
    </location>
</feature>
<dbReference type="Pfam" id="PF14715">
    <property type="entry name" value="FixP_N"/>
    <property type="match status" value="1"/>
</dbReference>
<dbReference type="InterPro" id="IPR032858">
    <property type="entry name" value="CcoP_N"/>
</dbReference>
<evidence type="ECO:0000256" key="5">
    <source>
        <dbReference type="SAM" id="Phobius"/>
    </source>
</evidence>
<dbReference type="GO" id="GO:0009055">
    <property type="term" value="F:electron transfer activity"/>
    <property type="evidence" value="ECO:0007669"/>
    <property type="project" value="InterPro"/>
</dbReference>
<protein>
    <submittedName>
        <fullName evidence="8">Cytochrome c oxidase cbb3-type subunit 3</fullName>
    </submittedName>
</protein>
<dbReference type="InterPro" id="IPR036909">
    <property type="entry name" value="Cyt_c-like_dom_sf"/>
</dbReference>
<feature type="transmembrane region" description="Helical" evidence="5">
    <location>
        <begin position="133"/>
        <end position="150"/>
    </location>
</feature>
<evidence type="ECO:0000259" key="7">
    <source>
        <dbReference type="PROSITE" id="PS51007"/>
    </source>
</evidence>
<dbReference type="Gene3D" id="6.10.280.130">
    <property type="match status" value="1"/>
</dbReference>
<dbReference type="InterPro" id="IPR038414">
    <property type="entry name" value="CcoP_N_sf"/>
</dbReference>
<feature type="domain" description="Cytochrome c" evidence="7">
    <location>
        <begin position="199"/>
        <end position="278"/>
    </location>
</feature>
<keyword evidence="2 4" id="KW-0479">Metal-binding</keyword>
<feature type="signal peptide" evidence="6">
    <location>
        <begin position="1"/>
        <end position="21"/>
    </location>
</feature>
<dbReference type="PROSITE" id="PS51007">
    <property type="entry name" value="CYTC"/>
    <property type="match status" value="1"/>
</dbReference>
<keyword evidence="9" id="KW-1185">Reference proteome</keyword>
<keyword evidence="1 4" id="KW-0349">Heme</keyword>
<dbReference type="EMBL" id="QAOQ01000003">
    <property type="protein sequence ID" value="PTQ98222.1"/>
    <property type="molecule type" value="Genomic_DNA"/>
</dbReference>
<evidence type="ECO:0000256" key="4">
    <source>
        <dbReference type="PROSITE-ProRule" id="PRU00433"/>
    </source>
</evidence>
<dbReference type="PANTHER" id="PTHR33751:SF1">
    <property type="entry name" value="CBB3-TYPE CYTOCHROME C OXIDASE SUBUNIT FIXP"/>
    <property type="match status" value="1"/>
</dbReference>
<dbReference type="AlphaFoldDB" id="A0A2T5JBI6"/>
<dbReference type="GO" id="GO:0020037">
    <property type="term" value="F:heme binding"/>
    <property type="evidence" value="ECO:0007669"/>
    <property type="project" value="InterPro"/>
</dbReference>
<dbReference type="OrthoDB" id="9811281at2"/>
<keyword evidence="5" id="KW-0812">Transmembrane</keyword>
<evidence type="ECO:0000256" key="3">
    <source>
        <dbReference type="ARBA" id="ARBA00023004"/>
    </source>
</evidence>
<dbReference type="InterPro" id="IPR050597">
    <property type="entry name" value="Cytochrome_c_Oxidase_Subunit"/>
</dbReference>
<organism evidence="8 9">
    <name type="scientific">Mucilaginibacter yixingensis</name>
    <dbReference type="NCBI Taxonomy" id="1295612"/>
    <lineage>
        <taxon>Bacteria</taxon>
        <taxon>Pseudomonadati</taxon>
        <taxon>Bacteroidota</taxon>
        <taxon>Sphingobacteriia</taxon>
        <taxon>Sphingobacteriales</taxon>
        <taxon>Sphingobacteriaceae</taxon>
        <taxon>Mucilaginibacter</taxon>
    </lineage>
</organism>
<dbReference type="PANTHER" id="PTHR33751">
    <property type="entry name" value="CBB3-TYPE CYTOCHROME C OXIDASE SUBUNIT FIXP"/>
    <property type="match status" value="1"/>
</dbReference>
<dbReference type="SUPFAM" id="SSF46626">
    <property type="entry name" value="Cytochrome c"/>
    <property type="match status" value="1"/>
</dbReference>
<keyword evidence="5" id="KW-1133">Transmembrane helix</keyword>
<evidence type="ECO:0000256" key="2">
    <source>
        <dbReference type="ARBA" id="ARBA00022723"/>
    </source>
</evidence>
<reference evidence="8 9" key="1">
    <citation type="submission" date="2018-04" db="EMBL/GenBank/DDBJ databases">
        <title>Genomic Encyclopedia of Archaeal and Bacterial Type Strains, Phase II (KMG-II): from individual species to whole genera.</title>
        <authorList>
            <person name="Goeker M."/>
        </authorList>
    </citation>
    <scope>NUCLEOTIDE SEQUENCE [LARGE SCALE GENOMIC DNA]</scope>
    <source>
        <strain evidence="8 9">DSM 26809</strain>
    </source>
</reference>
<sequence length="311" mass="34586">MKKKALVFTLGLLLLNLSVFAEDGDPELTSGQLMNYVGYGAIIFTLLLFVIAMLVLLRTFKVMTKVLMGAKAYKAMLVDEAAEKEAKKAARKKEKGSWALRFMSLKPMSEEHTLVMEHSYDGINELNNATPKWFMYLFYGSMLFAAGYLLNYHVFHFGQLQYEEYKTEVALADKAKAAWLAKSANQVDEKTVKLTTDAAVLASGKAIFTERCSPCHGDHAQGVVGPNLTDDYWLHGNKINDVFKTIKYGVSAKGMPTWEKQLSPKQIADVANYVKSLHGSNPANPKEPQGEKMAEVVDKGEPAKTAMVIRK</sequence>
<accession>A0A2T5JBI6</accession>
<dbReference type="RefSeq" id="WP_107828399.1">
    <property type="nucleotide sequence ID" value="NZ_CP160205.1"/>
</dbReference>
<proteinExistence type="predicted"/>
<keyword evidence="3 4" id="KW-0408">Iron</keyword>
<feature type="chain" id="PRO_5015766526" evidence="6">
    <location>
        <begin position="22"/>
        <end position="311"/>
    </location>
</feature>
<gene>
    <name evidence="8" type="ORF">C8P68_103383</name>
</gene>
<evidence type="ECO:0000313" key="9">
    <source>
        <dbReference type="Proteomes" id="UP000244168"/>
    </source>
</evidence>
<dbReference type="Pfam" id="PF13442">
    <property type="entry name" value="Cytochrome_CBB3"/>
    <property type="match status" value="1"/>
</dbReference>
<evidence type="ECO:0000256" key="1">
    <source>
        <dbReference type="ARBA" id="ARBA00022617"/>
    </source>
</evidence>
<keyword evidence="5" id="KW-0472">Membrane</keyword>
<keyword evidence="6" id="KW-0732">Signal</keyword>
<dbReference type="Proteomes" id="UP000244168">
    <property type="component" value="Unassembled WGS sequence"/>
</dbReference>
<dbReference type="InterPro" id="IPR009056">
    <property type="entry name" value="Cyt_c-like_dom"/>
</dbReference>
<dbReference type="GO" id="GO:0046872">
    <property type="term" value="F:metal ion binding"/>
    <property type="evidence" value="ECO:0007669"/>
    <property type="project" value="UniProtKB-KW"/>
</dbReference>
<evidence type="ECO:0000313" key="8">
    <source>
        <dbReference type="EMBL" id="PTQ98222.1"/>
    </source>
</evidence>
<evidence type="ECO:0000256" key="6">
    <source>
        <dbReference type="SAM" id="SignalP"/>
    </source>
</evidence>
<name>A0A2T5JBI6_9SPHI</name>
<comment type="caution">
    <text evidence="8">The sequence shown here is derived from an EMBL/GenBank/DDBJ whole genome shotgun (WGS) entry which is preliminary data.</text>
</comment>